<dbReference type="InterPro" id="IPR029058">
    <property type="entry name" value="AB_hydrolase_fold"/>
</dbReference>
<protein>
    <submittedName>
        <fullName evidence="3">Alpha/beta hydrolase</fullName>
    </submittedName>
</protein>
<organism evidence="3 4">
    <name type="scientific">Nocardia thailandica</name>
    <dbReference type="NCBI Taxonomy" id="257275"/>
    <lineage>
        <taxon>Bacteria</taxon>
        <taxon>Bacillati</taxon>
        <taxon>Actinomycetota</taxon>
        <taxon>Actinomycetes</taxon>
        <taxon>Mycobacteriales</taxon>
        <taxon>Nocardiaceae</taxon>
        <taxon>Nocardia</taxon>
    </lineage>
</organism>
<dbReference type="RefSeq" id="WP_387700210.1">
    <property type="nucleotide sequence ID" value="NZ_JBIAMX010000006.1"/>
</dbReference>
<keyword evidence="2 3" id="KW-0378">Hydrolase</keyword>
<comment type="caution">
    <text evidence="3">The sequence shown here is derived from an EMBL/GenBank/DDBJ whole genome shotgun (WGS) entry which is preliminary data.</text>
</comment>
<dbReference type="Proteomes" id="UP001601444">
    <property type="component" value="Unassembled WGS sequence"/>
</dbReference>
<evidence type="ECO:0000256" key="1">
    <source>
        <dbReference type="ARBA" id="ARBA00022729"/>
    </source>
</evidence>
<dbReference type="EMBL" id="JBIAMX010000006">
    <property type="protein sequence ID" value="MFF0543584.1"/>
    <property type="molecule type" value="Genomic_DNA"/>
</dbReference>
<dbReference type="PANTHER" id="PTHR43037:SF5">
    <property type="entry name" value="FERULOYL ESTERASE"/>
    <property type="match status" value="1"/>
</dbReference>
<evidence type="ECO:0000313" key="3">
    <source>
        <dbReference type="EMBL" id="MFF0543584.1"/>
    </source>
</evidence>
<reference evidence="3 4" key="1">
    <citation type="submission" date="2024-10" db="EMBL/GenBank/DDBJ databases">
        <title>The Natural Products Discovery Center: Release of the First 8490 Sequenced Strains for Exploring Actinobacteria Biosynthetic Diversity.</title>
        <authorList>
            <person name="Kalkreuter E."/>
            <person name="Kautsar S.A."/>
            <person name="Yang D."/>
            <person name="Bader C.D."/>
            <person name="Teijaro C.N."/>
            <person name="Fluegel L."/>
            <person name="Davis C.M."/>
            <person name="Simpson J.R."/>
            <person name="Lauterbach L."/>
            <person name="Steele A.D."/>
            <person name="Gui C."/>
            <person name="Meng S."/>
            <person name="Li G."/>
            <person name="Viehrig K."/>
            <person name="Ye F."/>
            <person name="Su P."/>
            <person name="Kiefer A.F."/>
            <person name="Nichols A."/>
            <person name="Cepeda A.J."/>
            <person name="Yan W."/>
            <person name="Fan B."/>
            <person name="Jiang Y."/>
            <person name="Adhikari A."/>
            <person name="Zheng C.-J."/>
            <person name="Schuster L."/>
            <person name="Cowan T.M."/>
            <person name="Smanski M.J."/>
            <person name="Chevrette M.G."/>
            <person name="De Carvalho L.P.S."/>
            <person name="Shen B."/>
        </authorList>
    </citation>
    <scope>NUCLEOTIDE SEQUENCE [LARGE SCALE GENOMIC DNA]</scope>
    <source>
        <strain evidence="3 4">NPDC004045</strain>
    </source>
</reference>
<evidence type="ECO:0000313" key="4">
    <source>
        <dbReference type="Proteomes" id="UP001601444"/>
    </source>
</evidence>
<dbReference type="InterPro" id="IPR050955">
    <property type="entry name" value="Plant_Biomass_Hydrol_Est"/>
</dbReference>
<evidence type="ECO:0000256" key="2">
    <source>
        <dbReference type="ARBA" id="ARBA00022801"/>
    </source>
</evidence>
<sequence length="232" mass="25021">MTGTGSGAAGEGFAPFCDDPRCTIPDGAYTHRFHAGDGSPARPLVLLHGSHGRETDLLPWTDMLAVGASTTAVRGSVRTGEGYAFFRRHPDRRVDAADLVARLPGLAAHLESARVAHGFDARPIVIGFSNGAIMAAALVAHHPQLFAGAVLLRPLLPFDHDSATELDGIPMLIIDGAEDRRRSPGDGRRLAAWLRRAGAVVEHRVLPVGHAITRGEVDIIREWMRMRPFPER</sequence>
<dbReference type="PANTHER" id="PTHR43037">
    <property type="entry name" value="UNNAMED PRODUCT-RELATED"/>
    <property type="match status" value="1"/>
</dbReference>
<keyword evidence="1" id="KW-0732">Signal</keyword>
<gene>
    <name evidence="3" type="ORF">ACFYTF_12190</name>
</gene>
<name>A0ABW6PMG5_9NOCA</name>
<proteinExistence type="predicted"/>
<accession>A0ABW6PMG5</accession>
<keyword evidence="4" id="KW-1185">Reference proteome</keyword>
<dbReference type="GO" id="GO:0016787">
    <property type="term" value="F:hydrolase activity"/>
    <property type="evidence" value="ECO:0007669"/>
    <property type="project" value="UniProtKB-KW"/>
</dbReference>
<dbReference type="Gene3D" id="3.40.50.1820">
    <property type="entry name" value="alpha/beta hydrolase"/>
    <property type="match status" value="1"/>
</dbReference>
<dbReference type="SUPFAM" id="SSF53474">
    <property type="entry name" value="alpha/beta-Hydrolases"/>
    <property type="match status" value="1"/>
</dbReference>